<gene>
    <name evidence="1" type="ORF">D9O31_20230</name>
</gene>
<sequence length="91" mass="10658">MDDDHQDDIGDHQNHRHHRRIRLTAYSALFDHGLASKFDQRFAVFSGVLFTGRLVFNLPGTGRISRAWLREPEIADLLMTVLITFIFIFRF</sequence>
<protein>
    <submittedName>
        <fullName evidence="1">Uncharacterized protein</fullName>
    </submittedName>
</protein>
<reference evidence="1" key="1">
    <citation type="submission" date="2018-10" db="EMBL/GenBank/DDBJ databases">
        <authorList>
            <consortium name="PulseNet: The National Subtyping Network for Foodborne Disease Surveillance"/>
            <person name="Tarr C.L."/>
            <person name="Trees E."/>
            <person name="Katz L.S."/>
            <person name="Carleton-Romer H.A."/>
            <person name="Stroika S."/>
            <person name="Kucerova Z."/>
            <person name="Roache K.F."/>
            <person name="Sabol A.L."/>
            <person name="Besser J."/>
            <person name="Gerner-Smidt P."/>
        </authorList>
    </citation>
    <scope>NUCLEOTIDE SEQUENCE [LARGE SCALE GENOMIC DNA]</scope>
    <source>
        <strain evidence="1">PNUSAS052121</strain>
    </source>
</reference>
<organism evidence="1">
    <name type="scientific">Salmonella enterica</name>
    <name type="common">Salmonella choleraesuis</name>
    <dbReference type="NCBI Taxonomy" id="28901"/>
    <lineage>
        <taxon>Bacteria</taxon>
        <taxon>Pseudomonadati</taxon>
        <taxon>Pseudomonadota</taxon>
        <taxon>Gammaproteobacteria</taxon>
        <taxon>Enterobacterales</taxon>
        <taxon>Enterobacteriaceae</taxon>
        <taxon>Salmonella</taxon>
    </lineage>
</organism>
<evidence type="ECO:0000313" key="1">
    <source>
        <dbReference type="EMBL" id="MMS78792.1"/>
    </source>
</evidence>
<proteinExistence type="predicted"/>
<dbReference type="Proteomes" id="UP000839526">
    <property type="component" value="Unassembled WGS sequence"/>
</dbReference>
<name>A0A403T4R7_SALER</name>
<accession>A0A403T4R7</accession>
<comment type="caution">
    <text evidence="1">The sequence shown here is derived from an EMBL/GenBank/DDBJ whole genome shotgun (WGS) entry which is preliminary data.</text>
</comment>
<dbReference type="AlphaFoldDB" id="A0A403T4R7"/>
<dbReference type="EMBL" id="RWAH01000024">
    <property type="protein sequence ID" value="MMS78792.1"/>
    <property type="molecule type" value="Genomic_DNA"/>
</dbReference>